<proteinExistence type="predicted"/>
<keyword evidence="2" id="KW-1185">Reference proteome</keyword>
<accession>A0AAN6WKT0</accession>
<comment type="caution">
    <text evidence="1">The sequence shown here is derived from an EMBL/GenBank/DDBJ whole genome shotgun (WGS) entry which is preliminary data.</text>
</comment>
<reference evidence="1" key="2">
    <citation type="submission" date="2023-05" db="EMBL/GenBank/DDBJ databases">
        <authorList>
            <consortium name="Lawrence Berkeley National Laboratory"/>
            <person name="Steindorff A."/>
            <person name="Hensen N."/>
            <person name="Bonometti L."/>
            <person name="Westerberg I."/>
            <person name="Brannstrom I.O."/>
            <person name="Guillou S."/>
            <person name="Cros-Aarteil S."/>
            <person name="Calhoun S."/>
            <person name="Haridas S."/>
            <person name="Kuo A."/>
            <person name="Mondo S."/>
            <person name="Pangilinan J."/>
            <person name="Riley R."/>
            <person name="Labutti K."/>
            <person name="Andreopoulos B."/>
            <person name="Lipzen A."/>
            <person name="Chen C."/>
            <person name="Yanf M."/>
            <person name="Daum C."/>
            <person name="Ng V."/>
            <person name="Clum A."/>
            <person name="Ohm R."/>
            <person name="Martin F."/>
            <person name="Silar P."/>
            <person name="Natvig D."/>
            <person name="Lalanne C."/>
            <person name="Gautier V."/>
            <person name="Ament-Velasquez S.L."/>
            <person name="Kruys A."/>
            <person name="Hutchinson M.I."/>
            <person name="Powell A.J."/>
            <person name="Barry K."/>
            <person name="Miller A.N."/>
            <person name="Grigoriev I.V."/>
            <person name="Debuchy R."/>
            <person name="Gladieux P."/>
            <person name="Thoren M.H."/>
            <person name="Johannesson H."/>
        </authorList>
    </citation>
    <scope>NUCLEOTIDE SEQUENCE</scope>
    <source>
        <strain evidence="1">CBS 892.96</strain>
    </source>
</reference>
<dbReference type="AlphaFoldDB" id="A0AAN6WKT0"/>
<protein>
    <submittedName>
        <fullName evidence="1">Uncharacterized protein</fullName>
    </submittedName>
</protein>
<name>A0AAN6WKT0_9PEZI</name>
<sequence length="188" mass="20544">MVERVTTSATFRLFLTALSSPLPGEALLILSSRGLAGHVRSVLQQNSISHHISNELTMENGQLPKGIGQPWGAFCCHKCDGICDDDQANLRLSVSPSRQTLSGWQAGWREAQKASVSGQAAGGRSMVPGPSTLSPYYEQIHLEVATHLYKIKAAESQRPRLRSHAVLHHSRDTTCFPVSFRSRISILS</sequence>
<evidence type="ECO:0000313" key="1">
    <source>
        <dbReference type="EMBL" id="KAK4181952.1"/>
    </source>
</evidence>
<gene>
    <name evidence="1" type="ORF">QBC36DRAFT_2010</name>
</gene>
<dbReference type="EMBL" id="MU866083">
    <property type="protein sequence ID" value="KAK4181952.1"/>
    <property type="molecule type" value="Genomic_DNA"/>
</dbReference>
<reference evidence="1" key="1">
    <citation type="journal article" date="2023" name="Mol. Phylogenet. Evol.">
        <title>Genome-scale phylogeny and comparative genomics of the fungal order Sordariales.</title>
        <authorList>
            <person name="Hensen N."/>
            <person name="Bonometti L."/>
            <person name="Westerberg I."/>
            <person name="Brannstrom I.O."/>
            <person name="Guillou S."/>
            <person name="Cros-Aarteil S."/>
            <person name="Calhoun S."/>
            <person name="Haridas S."/>
            <person name="Kuo A."/>
            <person name="Mondo S."/>
            <person name="Pangilinan J."/>
            <person name="Riley R."/>
            <person name="LaButti K."/>
            <person name="Andreopoulos B."/>
            <person name="Lipzen A."/>
            <person name="Chen C."/>
            <person name="Yan M."/>
            <person name="Daum C."/>
            <person name="Ng V."/>
            <person name="Clum A."/>
            <person name="Steindorff A."/>
            <person name="Ohm R.A."/>
            <person name="Martin F."/>
            <person name="Silar P."/>
            <person name="Natvig D.O."/>
            <person name="Lalanne C."/>
            <person name="Gautier V."/>
            <person name="Ament-Velasquez S.L."/>
            <person name="Kruys A."/>
            <person name="Hutchinson M.I."/>
            <person name="Powell A.J."/>
            <person name="Barry K."/>
            <person name="Miller A.N."/>
            <person name="Grigoriev I.V."/>
            <person name="Debuchy R."/>
            <person name="Gladieux P."/>
            <person name="Hiltunen Thoren M."/>
            <person name="Johannesson H."/>
        </authorList>
    </citation>
    <scope>NUCLEOTIDE SEQUENCE</scope>
    <source>
        <strain evidence="1">CBS 892.96</strain>
    </source>
</reference>
<organism evidence="1 2">
    <name type="scientific">Triangularia setosa</name>
    <dbReference type="NCBI Taxonomy" id="2587417"/>
    <lineage>
        <taxon>Eukaryota</taxon>
        <taxon>Fungi</taxon>
        <taxon>Dikarya</taxon>
        <taxon>Ascomycota</taxon>
        <taxon>Pezizomycotina</taxon>
        <taxon>Sordariomycetes</taxon>
        <taxon>Sordariomycetidae</taxon>
        <taxon>Sordariales</taxon>
        <taxon>Podosporaceae</taxon>
        <taxon>Triangularia</taxon>
    </lineage>
</organism>
<dbReference type="Proteomes" id="UP001302321">
    <property type="component" value="Unassembled WGS sequence"/>
</dbReference>
<evidence type="ECO:0000313" key="2">
    <source>
        <dbReference type="Proteomes" id="UP001302321"/>
    </source>
</evidence>